<dbReference type="Proteomes" id="UP000310066">
    <property type="component" value="Unassembled WGS sequence"/>
</dbReference>
<proteinExistence type="predicted"/>
<evidence type="ECO:0000313" key="2">
    <source>
        <dbReference type="EMBL" id="KAK0965018.1"/>
    </source>
</evidence>
<dbReference type="EMBL" id="JAUJLE010000250">
    <property type="protein sequence ID" value="KAK0965018.1"/>
    <property type="molecule type" value="Genomic_DNA"/>
</dbReference>
<evidence type="ECO:0000313" key="3">
    <source>
        <dbReference type="EMBL" id="TKA34452.1"/>
    </source>
</evidence>
<dbReference type="OrthoDB" id="3830071at2759"/>
<evidence type="ECO:0000313" key="4">
    <source>
        <dbReference type="Proteomes" id="UP000310066"/>
    </source>
</evidence>
<feature type="compositionally biased region" description="Polar residues" evidence="1">
    <location>
        <begin position="1"/>
        <end position="12"/>
    </location>
</feature>
<comment type="caution">
    <text evidence="3">The sequence shown here is derived from an EMBL/GenBank/DDBJ whole genome shotgun (WGS) entry which is preliminary data.</text>
</comment>
<accession>A0A4U0UHF6</accession>
<feature type="region of interest" description="Disordered" evidence="1">
    <location>
        <begin position="84"/>
        <end position="182"/>
    </location>
</feature>
<gene>
    <name evidence="3" type="ORF">B0A54_14155</name>
    <name evidence="2" type="ORF">LTR91_018185</name>
</gene>
<feature type="region of interest" description="Disordered" evidence="1">
    <location>
        <begin position="1"/>
        <end position="48"/>
    </location>
</feature>
<dbReference type="EMBL" id="NAJP01000080">
    <property type="protein sequence ID" value="TKA34452.1"/>
    <property type="molecule type" value="Genomic_DNA"/>
</dbReference>
<evidence type="ECO:0000313" key="5">
    <source>
        <dbReference type="Proteomes" id="UP001175353"/>
    </source>
</evidence>
<protein>
    <submittedName>
        <fullName evidence="3">Uncharacterized protein</fullName>
    </submittedName>
</protein>
<organism evidence="3 4">
    <name type="scientific">Friedmanniomyces endolithicus</name>
    <dbReference type="NCBI Taxonomy" id="329885"/>
    <lineage>
        <taxon>Eukaryota</taxon>
        <taxon>Fungi</taxon>
        <taxon>Dikarya</taxon>
        <taxon>Ascomycota</taxon>
        <taxon>Pezizomycotina</taxon>
        <taxon>Dothideomycetes</taxon>
        <taxon>Dothideomycetidae</taxon>
        <taxon>Mycosphaerellales</taxon>
        <taxon>Teratosphaeriaceae</taxon>
        <taxon>Friedmanniomyces</taxon>
    </lineage>
</organism>
<dbReference type="Proteomes" id="UP001175353">
    <property type="component" value="Unassembled WGS sequence"/>
</dbReference>
<name>A0A4U0UHF6_9PEZI</name>
<reference evidence="2" key="2">
    <citation type="submission" date="2023-06" db="EMBL/GenBank/DDBJ databases">
        <title>Black Yeasts Isolated from many extreme environments.</title>
        <authorList>
            <person name="Coleine C."/>
            <person name="Stajich J.E."/>
            <person name="Selbmann L."/>
        </authorList>
    </citation>
    <scope>NUCLEOTIDE SEQUENCE</scope>
    <source>
        <strain evidence="2">CCFEE 5200</strain>
    </source>
</reference>
<evidence type="ECO:0000256" key="1">
    <source>
        <dbReference type="SAM" id="MobiDB-lite"/>
    </source>
</evidence>
<dbReference type="AlphaFoldDB" id="A0A4U0UHF6"/>
<keyword evidence="5" id="KW-1185">Reference proteome</keyword>
<feature type="compositionally biased region" description="Basic and acidic residues" evidence="1">
    <location>
        <begin position="125"/>
        <end position="141"/>
    </location>
</feature>
<reference evidence="3 4" key="1">
    <citation type="submission" date="2017-03" db="EMBL/GenBank/DDBJ databases">
        <title>Genomes of endolithic fungi from Antarctica.</title>
        <authorList>
            <person name="Coleine C."/>
            <person name="Masonjones S."/>
            <person name="Stajich J.E."/>
        </authorList>
    </citation>
    <scope>NUCLEOTIDE SEQUENCE [LARGE SCALE GENOMIC DNA]</scope>
    <source>
        <strain evidence="3 4">CCFEE 5311</strain>
    </source>
</reference>
<sequence length="305" mass="34787">MSRSQTKQSWSERISDAYEDDYNDLTDQQKAHPLNLEDEERSRWESERRFADIEDEFKRIRALGPDGIGNAVESVEDEYDRLQVLRNESIDEQYGVPRSRSGRNDHGSYNSEPGPHDQFPGNSSRQKDTRRTARHSEDSHHIGPAGGPVYVEAYRSPSYPDASQRHNRGRSGQSTTSDPVHGLRDVLLAPRTGEPQQAYLSRMERDGELLSAAVVRWHDMEGRWRPFVAEAKDDYIQRIAFSEATETPTQGESEARWQVLEGRFAPGRGEGFTDYLGRLSAVISADERPSGDDCLKRWKAMEDQD</sequence>